<sequence>MEATGDALREELFVTPEVYEAMSVLAVAEYPLEACGLMAGEPGTNRITRFFPCRNIEQSARIYTIDPVDHLRAERTAEDAGLEIRGVMHSHTHTEAFPSATDVSAAPDPDWHYLIVTLKRETPEMRTYRIVKDLIAEVIVEILR</sequence>
<keyword evidence="4" id="KW-0862">Zinc</keyword>
<reference evidence="7" key="1">
    <citation type="submission" date="2020-05" db="EMBL/GenBank/DDBJ databases">
        <authorList>
            <person name="Chiriac C."/>
            <person name="Salcher M."/>
            <person name="Ghai R."/>
            <person name="Kavagutti S V."/>
        </authorList>
    </citation>
    <scope>NUCLEOTIDE SEQUENCE</scope>
</reference>
<evidence type="ECO:0000256" key="3">
    <source>
        <dbReference type="ARBA" id="ARBA00022801"/>
    </source>
</evidence>
<keyword evidence="3" id="KW-0378">Hydrolase</keyword>
<evidence type="ECO:0000256" key="1">
    <source>
        <dbReference type="ARBA" id="ARBA00022670"/>
    </source>
</evidence>
<dbReference type="Pfam" id="PF14464">
    <property type="entry name" value="Prok-JAB"/>
    <property type="match status" value="1"/>
</dbReference>
<dbReference type="GO" id="GO:0006508">
    <property type="term" value="P:proteolysis"/>
    <property type="evidence" value="ECO:0007669"/>
    <property type="project" value="UniProtKB-KW"/>
</dbReference>
<accession>A0A6J7VTB2</accession>
<proteinExistence type="predicted"/>
<evidence type="ECO:0000256" key="4">
    <source>
        <dbReference type="ARBA" id="ARBA00022833"/>
    </source>
</evidence>
<dbReference type="Gene3D" id="3.40.140.10">
    <property type="entry name" value="Cytidine Deaminase, domain 2"/>
    <property type="match status" value="1"/>
</dbReference>
<keyword evidence="1" id="KW-0645">Protease</keyword>
<dbReference type="InterPro" id="IPR051929">
    <property type="entry name" value="VirAsm_ModProt"/>
</dbReference>
<dbReference type="InterPro" id="IPR028090">
    <property type="entry name" value="JAB_dom_prok"/>
</dbReference>
<keyword evidence="5" id="KW-0482">Metalloprotease</keyword>
<dbReference type="SMART" id="SM00232">
    <property type="entry name" value="JAB_MPN"/>
    <property type="match status" value="1"/>
</dbReference>
<evidence type="ECO:0000256" key="5">
    <source>
        <dbReference type="ARBA" id="ARBA00023049"/>
    </source>
</evidence>
<name>A0A6J7VTB2_9ZZZZ</name>
<feature type="domain" description="JAB1/MPN/MOV34 metalloenzyme" evidence="6">
    <location>
        <begin position="11"/>
        <end position="143"/>
    </location>
</feature>
<organism evidence="7">
    <name type="scientific">freshwater metagenome</name>
    <dbReference type="NCBI Taxonomy" id="449393"/>
    <lineage>
        <taxon>unclassified sequences</taxon>
        <taxon>metagenomes</taxon>
        <taxon>ecological metagenomes</taxon>
    </lineage>
</organism>
<dbReference type="CDD" id="cd08070">
    <property type="entry name" value="MPN_like"/>
    <property type="match status" value="1"/>
</dbReference>
<gene>
    <name evidence="7" type="ORF">UFOPK4422_00152</name>
</gene>
<keyword evidence="2" id="KW-0479">Metal-binding</keyword>
<dbReference type="InterPro" id="IPR000555">
    <property type="entry name" value="JAMM/MPN+_dom"/>
</dbReference>
<dbReference type="GO" id="GO:0008235">
    <property type="term" value="F:metalloexopeptidase activity"/>
    <property type="evidence" value="ECO:0007669"/>
    <property type="project" value="TreeGrafter"/>
</dbReference>
<evidence type="ECO:0000313" key="7">
    <source>
        <dbReference type="EMBL" id="CAB5110691.1"/>
    </source>
</evidence>
<dbReference type="GO" id="GO:0008270">
    <property type="term" value="F:zinc ion binding"/>
    <property type="evidence" value="ECO:0007669"/>
    <property type="project" value="TreeGrafter"/>
</dbReference>
<evidence type="ECO:0000259" key="6">
    <source>
        <dbReference type="SMART" id="SM00232"/>
    </source>
</evidence>
<dbReference type="AlphaFoldDB" id="A0A6J7VTB2"/>
<dbReference type="SUPFAM" id="SSF102712">
    <property type="entry name" value="JAB1/MPN domain"/>
    <property type="match status" value="1"/>
</dbReference>
<dbReference type="PANTHER" id="PTHR34858">
    <property type="entry name" value="CYSO-CYSTEINE PEPTIDASE"/>
    <property type="match status" value="1"/>
</dbReference>
<dbReference type="EMBL" id="CAFBRX010000007">
    <property type="protein sequence ID" value="CAB5110691.1"/>
    <property type="molecule type" value="Genomic_DNA"/>
</dbReference>
<evidence type="ECO:0000256" key="2">
    <source>
        <dbReference type="ARBA" id="ARBA00022723"/>
    </source>
</evidence>
<protein>
    <submittedName>
        <fullName evidence="7">Unannotated protein</fullName>
    </submittedName>
</protein>
<dbReference type="PANTHER" id="PTHR34858:SF1">
    <property type="entry name" value="CYSO-CYSTEINE PEPTIDASE"/>
    <property type="match status" value="1"/>
</dbReference>